<name>A0ABY5DIB3_9GAMM</name>
<keyword evidence="3" id="KW-1185">Reference proteome</keyword>
<dbReference type="Proteomes" id="UP001055955">
    <property type="component" value="Chromosome"/>
</dbReference>
<feature type="transmembrane region" description="Helical" evidence="1">
    <location>
        <begin position="6"/>
        <end position="27"/>
    </location>
</feature>
<gene>
    <name evidence="2" type="ORF">MMH89_02785</name>
</gene>
<dbReference type="Gene3D" id="3.30.1490.480">
    <property type="entry name" value="Endolytic murein transglycosylase"/>
    <property type="match status" value="1"/>
</dbReference>
<reference evidence="2 3" key="1">
    <citation type="journal article" date="2022" name="Nat. Microbiol.">
        <title>The microbiome of a bacterivorous marine choanoflagellate contains a resource-demanding obligate bacterial associate.</title>
        <authorList>
            <person name="Needham D.M."/>
            <person name="Poirier C."/>
            <person name="Bachy C."/>
            <person name="George E.E."/>
            <person name="Wilken S."/>
            <person name="Yung C.C.M."/>
            <person name="Limardo A.J."/>
            <person name="Morando M."/>
            <person name="Sudek L."/>
            <person name="Malmstrom R.R."/>
            <person name="Keeling P.J."/>
            <person name="Santoro A.E."/>
            <person name="Worden A.Z."/>
        </authorList>
    </citation>
    <scope>NUCLEOTIDE SEQUENCE [LARGE SCALE GENOMIC DNA]</scope>
    <source>
        <strain evidence="2 3">Comchoano-1</strain>
    </source>
</reference>
<organism evidence="2 3">
    <name type="scientific">Candidatus Comchoanobacter bicostacola</name>
    <dbReference type="NCBI Taxonomy" id="2919598"/>
    <lineage>
        <taxon>Bacteria</taxon>
        <taxon>Pseudomonadati</taxon>
        <taxon>Pseudomonadota</taxon>
        <taxon>Gammaproteobacteria</taxon>
        <taxon>Candidatus Comchoanobacterales</taxon>
        <taxon>Candidatus Comchoanobacteraceae</taxon>
        <taxon>Candidatus Comchoanobacter</taxon>
    </lineage>
</organism>
<accession>A0ABY5DIB3</accession>
<keyword evidence="1" id="KW-1133">Transmembrane helix</keyword>
<evidence type="ECO:0000256" key="1">
    <source>
        <dbReference type="SAM" id="Phobius"/>
    </source>
</evidence>
<evidence type="ECO:0000313" key="2">
    <source>
        <dbReference type="EMBL" id="UTC24149.1"/>
    </source>
</evidence>
<keyword evidence="1" id="KW-0472">Membrane</keyword>
<dbReference type="PROSITE" id="PS51257">
    <property type="entry name" value="PROKAR_LIPOPROTEIN"/>
    <property type="match status" value="1"/>
</dbReference>
<keyword evidence="1" id="KW-0812">Transmembrane</keyword>
<protein>
    <submittedName>
        <fullName evidence="2">Endolytic transglycosylase MltG</fullName>
    </submittedName>
</protein>
<dbReference type="EMBL" id="CP092900">
    <property type="protein sequence ID" value="UTC24149.1"/>
    <property type="molecule type" value="Genomic_DNA"/>
</dbReference>
<evidence type="ECO:0000313" key="3">
    <source>
        <dbReference type="Proteomes" id="UP001055955"/>
    </source>
</evidence>
<proteinExistence type="predicted"/>
<sequence>MNSRSAIVFLFYISIVLGLSCLFLLAASQKAAHTMLPLNDQFKVHVIEDDEISGIANHLYAHNCIHHPYFLMLVYMVSSSCPSERLLPGMYVLEPGMDYADLVKILYSGDSYGLA</sequence>
<dbReference type="RefSeq" id="WP_258567933.1">
    <property type="nucleotide sequence ID" value="NZ_CP092900.1"/>
</dbReference>